<dbReference type="Gene3D" id="1.10.10.60">
    <property type="entry name" value="Homeodomain-like"/>
    <property type="match status" value="1"/>
</dbReference>
<dbReference type="Pfam" id="PF02954">
    <property type="entry name" value="HTH_8"/>
    <property type="match status" value="1"/>
</dbReference>
<keyword evidence="3" id="KW-0805">Transcription regulation</keyword>
<dbReference type="PROSITE" id="PS00675">
    <property type="entry name" value="SIGMA54_INTERACT_1"/>
    <property type="match status" value="1"/>
</dbReference>
<dbReference type="EMBL" id="VTOW01000001">
    <property type="protein sequence ID" value="NKE70751.1"/>
    <property type="molecule type" value="Genomic_DNA"/>
</dbReference>
<dbReference type="PROSITE" id="PS00676">
    <property type="entry name" value="SIGMA54_INTERACT_2"/>
    <property type="match status" value="1"/>
</dbReference>
<evidence type="ECO:0000313" key="7">
    <source>
        <dbReference type="EMBL" id="NKE70751.1"/>
    </source>
</evidence>
<dbReference type="InterPro" id="IPR002197">
    <property type="entry name" value="HTH_Fis"/>
</dbReference>
<dbReference type="AlphaFoldDB" id="A0A7X6IAI5"/>
<keyword evidence="4" id="KW-0238">DNA-binding</keyword>
<keyword evidence="1" id="KW-0547">Nucleotide-binding</keyword>
<evidence type="ECO:0000256" key="1">
    <source>
        <dbReference type="ARBA" id="ARBA00022741"/>
    </source>
</evidence>
<evidence type="ECO:0000256" key="2">
    <source>
        <dbReference type="ARBA" id="ARBA00022840"/>
    </source>
</evidence>
<dbReference type="InterPro" id="IPR003593">
    <property type="entry name" value="AAA+_ATPase"/>
</dbReference>
<keyword evidence="2" id="KW-0067">ATP-binding</keyword>
<gene>
    <name evidence="7" type="ORF">MNODULE_08370</name>
</gene>
<dbReference type="InterPro" id="IPR058031">
    <property type="entry name" value="AAA_lid_NorR"/>
</dbReference>
<dbReference type="PROSITE" id="PS50045">
    <property type="entry name" value="SIGMA54_INTERACT_4"/>
    <property type="match status" value="1"/>
</dbReference>
<dbReference type="GO" id="GO:0006355">
    <property type="term" value="P:regulation of DNA-templated transcription"/>
    <property type="evidence" value="ECO:0007669"/>
    <property type="project" value="InterPro"/>
</dbReference>
<dbReference type="InterPro" id="IPR009057">
    <property type="entry name" value="Homeodomain-like_sf"/>
</dbReference>
<dbReference type="Gene3D" id="3.40.50.300">
    <property type="entry name" value="P-loop containing nucleotide triphosphate hydrolases"/>
    <property type="match status" value="1"/>
</dbReference>
<dbReference type="PRINTS" id="PR01590">
    <property type="entry name" value="HTHFIS"/>
</dbReference>
<dbReference type="PANTHER" id="PTHR32071">
    <property type="entry name" value="TRANSCRIPTIONAL REGULATORY PROTEIN"/>
    <property type="match status" value="1"/>
</dbReference>
<evidence type="ECO:0000259" key="6">
    <source>
        <dbReference type="PROSITE" id="PS50045"/>
    </source>
</evidence>
<dbReference type="InterPro" id="IPR025662">
    <property type="entry name" value="Sigma_54_int_dom_ATP-bd_1"/>
</dbReference>
<dbReference type="GO" id="GO:0043565">
    <property type="term" value="F:sequence-specific DNA binding"/>
    <property type="evidence" value="ECO:0007669"/>
    <property type="project" value="InterPro"/>
</dbReference>
<accession>A0A7X6IAI5</accession>
<proteinExistence type="predicted"/>
<dbReference type="RefSeq" id="WP_168058986.1">
    <property type="nucleotide sequence ID" value="NZ_VTOW01000001.1"/>
</dbReference>
<name>A0A7X6IAI5_9BACT</name>
<dbReference type="CDD" id="cd00009">
    <property type="entry name" value="AAA"/>
    <property type="match status" value="1"/>
</dbReference>
<comment type="caution">
    <text evidence="7">The sequence shown here is derived from an EMBL/GenBank/DDBJ whole genome shotgun (WGS) entry which is preliminary data.</text>
</comment>
<feature type="domain" description="Sigma-54 factor interaction" evidence="6">
    <location>
        <begin position="376"/>
        <end position="605"/>
    </location>
</feature>
<dbReference type="GO" id="GO:0005524">
    <property type="term" value="F:ATP binding"/>
    <property type="evidence" value="ECO:0007669"/>
    <property type="project" value="UniProtKB-KW"/>
</dbReference>
<dbReference type="SUPFAM" id="SSF52540">
    <property type="entry name" value="P-loop containing nucleoside triphosphate hydrolases"/>
    <property type="match status" value="1"/>
</dbReference>
<dbReference type="Pfam" id="PF25601">
    <property type="entry name" value="AAA_lid_14"/>
    <property type="match status" value="1"/>
</dbReference>
<dbReference type="Proteomes" id="UP000534783">
    <property type="component" value="Unassembled WGS sequence"/>
</dbReference>
<sequence>MMDQETPWTTCLLTRMLILHLERIGKGDDIDYHEILSGENRLNPIVDPKAFLSDHNNWVPHHILKNLIFAAENAGGTKEITYLAAKEYFQSGYGPSVLEIIAKLQNQMEQALYCSNLWATGFANYFKLQCLPPSETQRPEAILLSQFGPNVEPILGNFGFIRGNYEGLTKLFPVVEEARCTEEVSQLKLQNLVREFGGYQIQKRDGRLAVIENVSKREVIIARPVSLRTEIFSTPPDHPAMMEGLILQPHEGELKILAPEVEEDPERYQKENSAYEIVKGGTLQSGPLTVTLERGQFFNAPYSRYRFTWKSKPSRRESPEIVQARLEMIPPLFNHVRELRETHRQLLRYTMENKALAQANEELKGAIQRESDFHGIIGKSPKMQILYEQIERIAPVDSTILIVGETGTGKELFAKAIHQCSLRRDQKFYAINCAALSETLLEAELFGYEKGAFTGALAQKKGIFETASGGTLFLDEIGEVSPTMQAKLLRVLEEREVQRVGGREAIPIDVRVVSATNRDLKKEIASGKFRSDLFYRLHVISLTLPPLSERFDDLPLLVDHFLAFFSMKCKKEKPAITREAITLLAEYSWPGNIRELKNVIERAVVLDRDRIITPDDIILPEEESTAKVLVGGEPQAFHEALEQYKRSVIQDALHKTGGNQTKAAEILGLQRTYLARLIRTLNLRTGRDIR</sequence>
<protein>
    <submittedName>
        <fullName evidence="7">Sigma-54-dependent Fis family transcriptional regulator</fullName>
    </submittedName>
</protein>
<evidence type="ECO:0000256" key="5">
    <source>
        <dbReference type="ARBA" id="ARBA00023163"/>
    </source>
</evidence>
<dbReference type="FunFam" id="3.40.50.300:FF:000006">
    <property type="entry name" value="DNA-binding transcriptional regulator NtrC"/>
    <property type="match status" value="1"/>
</dbReference>
<dbReference type="SUPFAM" id="SSF46689">
    <property type="entry name" value="Homeodomain-like"/>
    <property type="match status" value="1"/>
</dbReference>
<dbReference type="PROSITE" id="PS00688">
    <property type="entry name" value="SIGMA54_INTERACT_3"/>
    <property type="match status" value="1"/>
</dbReference>
<organism evidence="7 8">
    <name type="scientific">Candidatus Manganitrophus noduliformans</name>
    <dbReference type="NCBI Taxonomy" id="2606439"/>
    <lineage>
        <taxon>Bacteria</taxon>
        <taxon>Pseudomonadati</taxon>
        <taxon>Nitrospirota</taxon>
        <taxon>Nitrospiria</taxon>
        <taxon>Candidatus Troglogloeales</taxon>
        <taxon>Candidatus Manganitrophaceae</taxon>
        <taxon>Candidatus Manganitrophus</taxon>
    </lineage>
</organism>
<evidence type="ECO:0000256" key="3">
    <source>
        <dbReference type="ARBA" id="ARBA00023015"/>
    </source>
</evidence>
<dbReference type="SMART" id="SM00382">
    <property type="entry name" value="AAA"/>
    <property type="match status" value="1"/>
</dbReference>
<dbReference type="InterPro" id="IPR025944">
    <property type="entry name" value="Sigma_54_int_dom_CS"/>
</dbReference>
<dbReference type="InterPro" id="IPR002078">
    <property type="entry name" value="Sigma_54_int"/>
</dbReference>
<evidence type="ECO:0000256" key="4">
    <source>
        <dbReference type="ARBA" id="ARBA00023125"/>
    </source>
</evidence>
<evidence type="ECO:0000313" key="8">
    <source>
        <dbReference type="Proteomes" id="UP000534783"/>
    </source>
</evidence>
<dbReference type="Pfam" id="PF00158">
    <property type="entry name" value="Sigma54_activat"/>
    <property type="match status" value="1"/>
</dbReference>
<dbReference type="InterPro" id="IPR027417">
    <property type="entry name" value="P-loop_NTPase"/>
</dbReference>
<keyword evidence="8" id="KW-1185">Reference proteome</keyword>
<reference evidence="7 8" key="1">
    <citation type="journal article" date="2020" name="Nature">
        <title>Bacterial chemolithoautotrophy via manganese oxidation.</title>
        <authorList>
            <person name="Yu H."/>
            <person name="Leadbetter J.R."/>
        </authorList>
    </citation>
    <scope>NUCLEOTIDE SEQUENCE [LARGE SCALE GENOMIC DNA]</scope>
    <source>
        <strain evidence="7 8">Mn-1</strain>
    </source>
</reference>
<dbReference type="Gene3D" id="1.10.8.60">
    <property type="match status" value="1"/>
</dbReference>
<keyword evidence="5" id="KW-0804">Transcription</keyword>
<dbReference type="InterPro" id="IPR025943">
    <property type="entry name" value="Sigma_54_int_dom_ATP-bd_2"/>
</dbReference>